<accession>A0A8S5L726</accession>
<reference evidence="2" key="1">
    <citation type="journal article" date="2021" name="Proc. Natl. Acad. Sci. U.S.A.">
        <title>A Catalog of Tens of Thousands of Viruses from Human Metagenomes Reveals Hidden Associations with Chronic Diseases.</title>
        <authorList>
            <person name="Tisza M.J."/>
            <person name="Buck C.B."/>
        </authorList>
    </citation>
    <scope>NUCLEOTIDE SEQUENCE</scope>
    <source>
        <strain evidence="2">CtA4D8</strain>
    </source>
</reference>
<feature type="transmembrane region" description="Helical" evidence="1">
    <location>
        <begin position="110"/>
        <end position="128"/>
    </location>
</feature>
<evidence type="ECO:0000313" key="2">
    <source>
        <dbReference type="EMBL" id="DAD65434.1"/>
    </source>
</evidence>
<feature type="transmembrane region" description="Helical" evidence="1">
    <location>
        <begin position="12"/>
        <end position="36"/>
    </location>
</feature>
<keyword evidence="1" id="KW-0812">Transmembrane</keyword>
<evidence type="ECO:0000256" key="1">
    <source>
        <dbReference type="SAM" id="Phobius"/>
    </source>
</evidence>
<name>A0A8S5L726_9CAUD</name>
<proteinExistence type="predicted"/>
<keyword evidence="1" id="KW-0472">Membrane</keyword>
<organism evidence="2">
    <name type="scientific">Myoviridae sp. ctA4D8</name>
    <dbReference type="NCBI Taxonomy" id="2823535"/>
    <lineage>
        <taxon>Viruses</taxon>
        <taxon>Duplodnaviria</taxon>
        <taxon>Heunggongvirae</taxon>
        <taxon>Uroviricota</taxon>
        <taxon>Caudoviricetes</taxon>
    </lineage>
</organism>
<sequence>MKNFLKLFANFVVLMILYLMVAYAFRYMLLASFIVVTIKYTWKRKWSDAVPIMNQTLMDSLLRFDRYCNQEYRTMLNTLFVKGNHYPFGHKDETISSALGKNQKRGTLSVLGWILVIFLWILDFRVWFKGGHCIDSIDLRYNSEIDTVQA</sequence>
<protein>
    <submittedName>
        <fullName evidence="2">Uncharacterized protein</fullName>
    </submittedName>
</protein>
<keyword evidence="1" id="KW-1133">Transmembrane helix</keyword>
<dbReference type="EMBL" id="BK014643">
    <property type="protein sequence ID" value="DAD65434.1"/>
    <property type="molecule type" value="Genomic_DNA"/>
</dbReference>